<gene>
    <name evidence="9" type="ORF">CYMTET_39949</name>
</gene>
<keyword evidence="10" id="KW-1185">Reference proteome</keyword>
<name>A0AAE0C944_9CHLO</name>
<dbReference type="AlphaFoldDB" id="A0AAE0C944"/>
<keyword evidence="5 8" id="KW-1133">Transmembrane helix</keyword>
<evidence type="ECO:0000256" key="8">
    <source>
        <dbReference type="RuleBase" id="RU363111"/>
    </source>
</evidence>
<comment type="caution">
    <text evidence="9">The sequence shown here is derived from an EMBL/GenBank/DDBJ whole genome shotgun (WGS) entry which is preliminary data.</text>
</comment>
<dbReference type="Gene3D" id="1.20.120.20">
    <property type="entry name" value="Apolipoprotein"/>
    <property type="match status" value="1"/>
</dbReference>
<feature type="transmembrane region" description="Helical" evidence="8">
    <location>
        <begin position="335"/>
        <end position="355"/>
    </location>
</feature>
<evidence type="ECO:0000256" key="4">
    <source>
        <dbReference type="ARBA" id="ARBA00022927"/>
    </source>
</evidence>
<evidence type="ECO:0000256" key="5">
    <source>
        <dbReference type="ARBA" id="ARBA00022989"/>
    </source>
</evidence>
<dbReference type="Pfam" id="PF04178">
    <property type="entry name" value="Got1"/>
    <property type="match status" value="1"/>
</dbReference>
<evidence type="ECO:0000256" key="2">
    <source>
        <dbReference type="ARBA" id="ARBA00022448"/>
    </source>
</evidence>
<dbReference type="Proteomes" id="UP001190700">
    <property type="component" value="Unassembled WGS sequence"/>
</dbReference>
<evidence type="ECO:0000256" key="3">
    <source>
        <dbReference type="ARBA" id="ARBA00022692"/>
    </source>
</evidence>
<accession>A0AAE0C944</accession>
<keyword evidence="6 8" id="KW-0472">Membrane</keyword>
<comment type="subcellular location">
    <subcellularLocation>
        <location evidence="1 8">Membrane</location>
        <topology evidence="1 8">Multi-pass membrane protein</topology>
    </subcellularLocation>
</comment>
<organism evidence="9 10">
    <name type="scientific">Cymbomonas tetramitiformis</name>
    <dbReference type="NCBI Taxonomy" id="36881"/>
    <lineage>
        <taxon>Eukaryota</taxon>
        <taxon>Viridiplantae</taxon>
        <taxon>Chlorophyta</taxon>
        <taxon>Pyramimonadophyceae</taxon>
        <taxon>Pyramimonadales</taxon>
        <taxon>Pyramimonadaceae</taxon>
        <taxon>Cymbomonas</taxon>
    </lineage>
</organism>
<comment type="function">
    <text evidence="8">May be involved in fusion of retrograde transport vesicles derived from an endocytic compartment with the Golgi complex.</text>
</comment>
<keyword evidence="2 8" id="KW-0813">Transport</keyword>
<dbReference type="EMBL" id="LGRX02026564">
    <property type="protein sequence ID" value="KAK3250682.1"/>
    <property type="molecule type" value="Genomic_DNA"/>
</dbReference>
<feature type="transmembrane region" description="Helical" evidence="8">
    <location>
        <begin position="203"/>
        <end position="223"/>
    </location>
</feature>
<evidence type="ECO:0000313" key="9">
    <source>
        <dbReference type="EMBL" id="KAK3250682.1"/>
    </source>
</evidence>
<sequence length="357" mass="37102">MQESSWSFARNRPLFDEEGGMSLLAEWNKYTANATSVVTSLGDNLKAVATDVSGNVSEGTGTALTGLNGLNTTLSSGLNNTLSNLKTATTSSVAGIGSYIEEGNKTITTGLSTGLSRSLSGFESASNNLVTGVQQGANRIATDATSLASNVQQGATAGATAMATGVSTGAVAVQSGALAGVNTIKSGVQDGVNSLQTLSTKRLMYFGLLVFMGGFFMVLAIFVGLPVVILAPAKFAICFTMSSLCNMGAVTAIRGPQQQLNHLVAPERLPFSACYLTSMLGTLWAAMIYHSYMLSIIFSAVQVCALAYYMATFFPGGTSGLKMISQILFRTLKPFFVAFGKCLGMTCSAGSSMLLPR</sequence>
<dbReference type="GO" id="GO:0016192">
    <property type="term" value="P:vesicle-mediated transport"/>
    <property type="evidence" value="ECO:0007669"/>
    <property type="project" value="InterPro"/>
</dbReference>
<comment type="caution">
    <text evidence="8">Lacks conserved residue(s) required for the propagation of feature annotation.</text>
</comment>
<dbReference type="PANTHER" id="PTHR23137">
    <property type="entry name" value="VESICLE TRANSPORT PROTEIN-RELATED"/>
    <property type="match status" value="1"/>
</dbReference>
<proteinExistence type="inferred from homology"/>
<dbReference type="GO" id="GO:0005737">
    <property type="term" value="C:cytoplasm"/>
    <property type="evidence" value="ECO:0007669"/>
    <property type="project" value="UniProtKB-ARBA"/>
</dbReference>
<dbReference type="InterPro" id="IPR007305">
    <property type="entry name" value="Vesicle_transpt_Got1/SFT2"/>
</dbReference>
<reference evidence="9 10" key="1">
    <citation type="journal article" date="2015" name="Genome Biol. Evol.">
        <title>Comparative Genomics of a Bacterivorous Green Alga Reveals Evolutionary Causalities and Consequences of Phago-Mixotrophic Mode of Nutrition.</title>
        <authorList>
            <person name="Burns J.A."/>
            <person name="Paasch A."/>
            <person name="Narechania A."/>
            <person name="Kim E."/>
        </authorList>
    </citation>
    <scope>NUCLEOTIDE SEQUENCE [LARGE SCALE GENOMIC DNA]</scope>
    <source>
        <strain evidence="9 10">PLY_AMNH</strain>
    </source>
</reference>
<comment type="similarity">
    <text evidence="7 8">Belongs to the SFT2 family.</text>
</comment>
<evidence type="ECO:0000256" key="1">
    <source>
        <dbReference type="ARBA" id="ARBA00004141"/>
    </source>
</evidence>
<dbReference type="PANTHER" id="PTHR23137:SF36">
    <property type="entry name" value="VESICLE TRANSPORT PROTEIN SFT2C"/>
    <property type="match status" value="1"/>
</dbReference>
<keyword evidence="3 8" id="KW-0812">Transmembrane</keyword>
<evidence type="ECO:0000313" key="10">
    <source>
        <dbReference type="Proteomes" id="UP001190700"/>
    </source>
</evidence>
<feature type="transmembrane region" description="Helical" evidence="8">
    <location>
        <begin position="292"/>
        <end position="314"/>
    </location>
</feature>
<evidence type="ECO:0000256" key="6">
    <source>
        <dbReference type="ARBA" id="ARBA00023136"/>
    </source>
</evidence>
<evidence type="ECO:0000256" key="7">
    <source>
        <dbReference type="ARBA" id="ARBA00025800"/>
    </source>
</evidence>
<dbReference type="GO" id="GO:0015031">
    <property type="term" value="P:protein transport"/>
    <property type="evidence" value="ECO:0007669"/>
    <property type="project" value="UniProtKB-KW"/>
</dbReference>
<keyword evidence="4 8" id="KW-0653">Protein transport</keyword>
<dbReference type="GO" id="GO:0016020">
    <property type="term" value="C:membrane"/>
    <property type="evidence" value="ECO:0007669"/>
    <property type="project" value="UniProtKB-SubCell"/>
</dbReference>
<protein>
    <recommendedName>
        <fullName evidence="8">Vesicle transport protein</fullName>
    </recommendedName>
</protein>
<dbReference type="InterPro" id="IPR011691">
    <property type="entry name" value="Vesicle_transpt_SFT2"/>
</dbReference>
<dbReference type="GO" id="GO:0012505">
    <property type="term" value="C:endomembrane system"/>
    <property type="evidence" value="ECO:0007669"/>
    <property type="project" value="UniProtKB-ARBA"/>
</dbReference>